<dbReference type="SUPFAM" id="SSF52821">
    <property type="entry name" value="Rhodanese/Cell cycle control phosphatase"/>
    <property type="match status" value="2"/>
</dbReference>
<protein>
    <submittedName>
        <fullName evidence="2">Rhodanese domain-containing protein</fullName>
    </submittedName>
</protein>
<dbReference type="InterPro" id="IPR036873">
    <property type="entry name" value="Rhodanese-like_dom_sf"/>
</dbReference>
<feature type="domain" description="Rhodanese" evidence="1">
    <location>
        <begin position="151"/>
        <end position="237"/>
    </location>
</feature>
<dbReference type="InterPro" id="IPR001763">
    <property type="entry name" value="Rhodanese-like_dom"/>
</dbReference>
<evidence type="ECO:0000259" key="1">
    <source>
        <dbReference type="PROSITE" id="PS50206"/>
    </source>
</evidence>
<dbReference type="PROSITE" id="PS50206">
    <property type="entry name" value="RHODANESE_3"/>
    <property type="match status" value="2"/>
</dbReference>
<dbReference type="InterPro" id="IPR050229">
    <property type="entry name" value="GlpE_sulfurtransferase"/>
</dbReference>
<dbReference type="EMBL" id="BDQG01000001">
    <property type="protein sequence ID" value="GAW66157.1"/>
    <property type="molecule type" value="Genomic_DNA"/>
</dbReference>
<proteinExistence type="predicted"/>
<dbReference type="SMART" id="SM00450">
    <property type="entry name" value="RHOD"/>
    <property type="match status" value="2"/>
</dbReference>
<dbReference type="PANTHER" id="PTHR43031">
    <property type="entry name" value="FAD-DEPENDENT OXIDOREDUCTASE"/>
    <property type="match status" value="1"/>
</dbReference>
<dbReference type="Gene3D" id="3.40.250.10">
    <property type="entry name" value="Rhodanese-like domain"/>
    <property type="match status" value="2"/>
</dbReference>
<comment type="caution">
    <text evidence="2">The sequence shown here is derived from an EMBL/GenBank/DDBJ whole genome shotgun (WGS) entry which is preliminary data.</text>
</comment>
<dbReference type="Proteomes" id="UP000194153">
    <property type="component" value="Unassembled WGS sequence"/>
</dbReference>
<name>A0ABQ0MGD2_9BACT</name>
<keyword evidence="3" id="KW-1185">Reference proteome</keyword>
<evidence type="ECO:0000313" key="3">
    <source>
        <dbReference type="Proteomes" id="UP000194153"/>
    </source>
</evidence>
<dbReference type="Pfam" id="PF00581">
    <property type="entry name" value="Rhodanese"/>
    <property type="match status" value="2"/>
</dbReference>
<reference evidence="2 3" key="1">
    <citation type="submission" date="2017-04" db="EMBL/GenBank/DDBJ databases">
        <authorList>
            <consortium name="Geobacter pelophilus Genome Sequencing"/>
            <person name="Aoyagi T."/>
            <person name="Koike H."/>
            <person name="Hori T."/>
        </authorList>
    </citation>
    <scope>NUCLEOTIDE SEQUENCE [LARGE SCALE GENOMIC DNA]</scope>
    <source>
        <strain evidence="2 3">Drf2</strain>
    </source>
</reference>
<reference evidence="3" key="2">
    <citation type="submission" date="2017-05" db="EMBL/GenBank/DDBJ databases">
        <title>Draft genome sequence of Geobacter pelophilus, a iron(III)-reducing bacteria.</title>
        <authorList>
            <person name="Aoyagi T."/>
            <person name="Koike H."/>
            <person name="Morita T."/>
            <person name="Sato Y."/>
            <person name="Habe H."/>
            <person name="Hori T."/>
        </authorList>
    </citation>
    <scope>NUCLEOTIDE SEQUENCE [LARGE SCALE GENOMIC DNA]</scope>
    <source>
        <strain evidence="3">Drf2</strain>
    </source>
</reference>
<sequence length="237" mass="25441">MKIFHDGMPEWNKRNFTVLSAQSLKEGWLDKEVSFVLVDLRPEKEAKAGHIKGAVNLNTEAVTAALKPFKEQKPPVVIYDSKGEGSAEKVATALVKAGFPGPRVLSGGFASWQGAKLAVEVEAPATKVAYVPKPKAGSISVAEFQALAKALPENVLIVDVRGGDEVEKGMIKGARNIPADEVASRLAEIPKEKELVLHCTTGARAEMAYNILKDKGYKARFLDASITVASDGGFQIK</sequence>
<gene>
    <name evidence="2" type="ORF">GPEL0_01r1402</name>
</gene>
<evidence type="ECO:0000313" key="2">
    <source>
        <dbReference type="EMBL" id="GAW66157.1"/>
    </source>
</evidence>
<dbReference type="PANTHER" id="PTHR43031:SF16">
    <property type="entry name" value="OXIDOREDUCTASE"/>
    <property type="match status" value="1"/>
</dbReference>
<organism evidence="2 3">
    <name type="scientific">Geoanaerobacter pelophilus</name>
    <dbReference type="NCBI Taxonomy" id="60036"/>
    <lineage>
        <taxon>Bacteria</taxon>
        <taxon>Pseudomonadati</taxon>
        <taxon>Thermodesulfobacteriota</taxon>
        <taxon>Desulfuromonadia</taxon>
        <taxon>Geobacterales</taxon>
        <taxon>Geobacteraceae</taxon>
        <taxon>Geoanaerobacter</taxon>
    </lineage>
</organism>
<dbReference type="CDD" id="cd00158">
    <property type="entry name" value="RHOD"/>
    <property type="match status" value="1"/>
</dbReference>
<accession>A0ABQ0MGD2</accession>
<feature type="domain" description="Rhodanese" evidence="1">
    <location>
        <begin position="31"/>
        <end position="121"/>
    </location>
</feature>